<reference evidence="11" key="1">
    <citation type="journal article" date="2014" name="Int. J. Syst. Evol. Microbiol.">
        <title>Complete genome sequence of Corynebacterium casei LMG S-19264T (=DSM 44701T), isolated from a smear-ripened cheese.</title>
        <authorList>
            <consortium name="US DOE Joint Genome Institute (JGI-PGF)"/>
            <person name="Walter F."/>
            <person name="Albersmeier A."/>
            <person name="Kalinowski J."/>
            <person name="Ruckert C."/>
        </authorList>
    </citation>
    <scope>NUCLEOTIDE SEQUENCE</scope>
    <source>
        <strain evidence="11">KCTC 12343</strain>
    </source>
</reference>
<proteinExistence type="inferred from homology"/>
<dbReference type="GO" id="GO:0016052">
    <property type="term" value="P:carbohydrate catabolic process"/>
    <property type="evidence" value="ECO:0007669"/>
    <property type="project" value="UniProtKB-ARBA"/>
</dbReference>
<reference evidence="12 13" key="2">
    <citation type="submission" date="2019-02" db="EMBL/GenBank/DDBJ databases">
        <title>Draft Genome Sequences of Six Type Strains of the Genus Massilia.</title>
        <authorList>
            <person name="Miess H."/>
            <person name="Frediansyhah A."/>
            <person name="Gross H."/>
        </authorList>
    </citation>
    <scope>NUCLEOTIDE SEQUENCE [LARGE SCALE GENOMIC DNA]</scope>
    <source>
        <strain evidence="12 13">DSM 17472</strain>
    </source>
</reference>
<keyword evidence="6 8" id="KW-1015">Disulfide bond</keyword>
<dbReference type="Pfam" id="PF17801">
    <property type="entry name" value="Melibiase_C"/>
    <property type="match status" value="1"/>
</dbReference>
<dbReference type="Pfam" id="PF16499">
    <property type="entry name" value="Melibiase_2"/>
    <property type="match status" value="1"/>
</dbReference>
<dbReference type="PRINTS" id="PR00740">
    <property type="entry name" value="GLHYDRLASE27"/>
</dbReference>
<dbReference type="CDD" id="cd14792">
    <property type="entry name" value="GH27"/>
    <property type="match status" value="1"/>
</dbReference>
<dbReference type="InterPro" id="IPR013785">
    <property type="entry name" value="Aldolase_TIM"/>
</dbReference>
<keyword evidence="7 8" id="KW-0326">Glycosidase</keyword>
<dbReference type="PROSITE" id="PS00512">
    <property type="entry name" value="ALPHA_GALACTOSIDASE"/>
    <property type="match status" value="1"/>
</dbReference>
<keyword evidence="4 9" id="KW-0732">Signal</keyword>
<evidence type="ECO:0000313" key="14">
    <source>
        <dbReference type="Proteomes" id="UP000628442"/>
    </source>
</evidence>
<feature type="signal peptide" evidence="9">
    <location>
        <begin position="1"/>
        <end position="22"/>
    </location>
</feature>
<keyword evidence="5 8" id="KW-0378">Hydrolase</keyword>
<evidence type="ECO:0000313" key="11">
    <source>
        <dbReference type="EMBL" id="GGY59322.1"/>
    </source>
</evidence>
<dbReference type="PANTHER" id="PTHR11452">
    <property type="entry name" value="ALPHA-GALACTOSIDASE/ALPHA-N-ACETYLGALACTOSAMINIDASE"/>
    <property type="match status" value="1"/>
</dbReference>
<comment type="similarity">
    <text evidence="2 8">Belongs to the glycosyl hydrolase 27 family.</text>
</comment>
<dbReference type="AlphaFoldDB" id="A0A411WZX6"/>
<dbReference type="SUPFAM" id="SSF51445">
    <property type="entry name" value="(Trans)glycosidases"/>
    <property type="match status" value="1"/>
</dbReference>
<evidence type="ECO:0000256" key="7">
    <source>
        <dbReference type="ARBA" id="ARBA00023295"/>
    </source>
</evidence>
<accession>A0A411WZX6</accession>
<comment type="catalytic activity">
    <reaction evidence="1 8">
        <text>Hydrolysis of terminal, non-reducing alpha-D-galactose residues in alpha-D-galactosides, including galactose oligosaccharides, galactomannans and galactolipids.</text>
        <dbReference type="EC" id="3.2.1.22"/>
    </reaction>
</comment>
<reference evidence="11" key="3">
    <citation type="submission" date="2022-12" db="EMBL/GenBank/DDBJ databases">
        <authorList>
            <person name="Sun Q."/>
            <person name="Kim S."/>
        </authorList>
    </citation>
    <scope>NUCLEOTIDE SEQUENCE</scope>
    <source>
        <strain evidence="11">KCTC 12343</strain>
    </source>
</reference>
<dbReference type="InterPro" id="IPR017853">
    <property type="entry name" value="GH"/>
</dbReference>
<sequence length="422" mass="47440">MMKALLPQLMLGALFAATSSLAPEAHAQASVKPAAAAPAKFTELAKTPQMGWNTWNTFACDIDEQLIRESADALVSSGMREAGYVYVNIDDCWHGKRDENGFIQPDPQRFPSGMKALADYVHARGLKLGIYSDAGAHTCAGKPGSRGHEYQDALTYARWGIDYLKYDWCDTEGLNSKGAYTTMRDALRAAGRPVLFAICEWGDTKPWDWAADVGHSWRTTGDIYPCWDCDFNRGTWSSWGVLPILDKQAGLRKFSGPGRWNDMDMMEVGKGMTEDEDKAHFSIWAMMNSPLIAGNDIRKMSAATRKILTNRRVIALNQDERGIQAWRFMNDGQLDMYAKPLANGEWALMFLNRADKARSYRFDWNEHELKDEFTHNQVHFGKVRHSFTELWSGDTGDTGKPYAMNVPAHGVVVLHLRPQSPR</sequence>
<dbReference type="Gene3D" id="2.60.40.1180">
    <property type="entry name" value="Golgi alpha-mannosidase II"/>
    <property type="match status" value="1"/>
</dbReference>
<dbReference type="EC" id="3.2.1.22" evidence="3 8"/>
<feature type="domain" description="Alpha galactosidase C-terminal" evidence="10">
    <location>
        <begin position="331"/>
        <end position="416"/>
    </location>
</feature>
<dbReference type="EMBL" id="CP036401">
    <property type="protein sequence ID" value="QBI02252.1"/>
    <property type="molecule type" value="Genomic_DNA"/>
</dbReference>
<gene>
    <name evidence="12" type="ORF">EYF70_16390</name>
    <name evidence="11" type="ORF">GCM10007387_47210</name>
</gene>
<dbReference type="InterPro" id="IPR000111">
    <property type="entry name" value="Glyco_hydro_27/36_CS"/>
</dbReference>
<evidence type="ECO:0000256" key="3">
    <source>
        <dbReference type="ARBA" id="ARBA00012755"/>
    </source>
</evidence>
<dbReference type="Gene3D" id="3.20.20.70">
    <property type="entry name" value="Aldolase class I"/>
    <property type="match status" value="1"/>
</dbReference>
<dbReference type="InterPro" id="IPR002241">
    <property type="entry name" value="Glyco_hydro_27"/>
</dbReference>
<evidence type="ECO:0000313" key="13">
    <source>
        <dbReference type="Proteomes" id="UP000292307"/>
    </source>
</evidence>
<dbReference type="InterPro" id="IPR013780">
    <property type="entry name" value="Glyco_hydro_b"/>
</dbReference>
<evidence type="ECO:0000256" key="6">
    <source>
        <dbReference type="ARBA" id="ARBA00023157"/>
    </source>
</evidence>
<dbReference type="FunFam" id="3.20.20.70:FF:000202">
    <property type="entry name" value="Alpha-galactosidase"/>
    <property type="match status" value="1"/>
</dbReference>
<evidence type="ECO:0000313" key="12">
    <source>
        <dbReference type="EMBL" id="QBI02252.1"/>
    </source>
</evidence>
<dbReference type="Proteomes" id="UP000292307">
    <property type="component" value="Chromosome"/>
</dbReference>
<evidence type="ECO:0000256" key="2">
    <source>
        <dbReference type="ARBA" id="ARBA00009743"/>
    </source>
</evidence>
<organism evidence="11 14">
    <name type="scientific">Pseudoduganella albidiflava</name>
    <dbReference type="NCBI Taxonomy" id="321983"/>
    <lineage>
        <taxon>Bacteria</taxon>
        <taxon>Pseudomonadati</taxon>
        <taxon>Pseudomonadota</taxon>
        <taxon>Betaproteobacteria</taxon>
        <taxon>Burkholderiales</taxon>
        <taxon>Oxalobacteraceae</taxon>
        <taxon>Telluria group</taxon>
        <taxon>Pseudoduganella</taxon>
    </lineage>
</organism>
<evidence type="ECO:0000256" key="4">
    <source>
        <dbReference type="ARBA" id="ARBA00022729"/>
    </source>
</evidence>
<dbReference type="InterPro" id="IPR041233">
    <property type="entry name" value="Melibiase_C"/>
</dbReference>
<evidence type="ECO:0000259" key="10">
    <source>
        <dbReference type="Pfam" id="PF17801"/>
    </source>
</evidence>
<dbReference type="Proteomes" id="UP000628442">
    <property type="component" value="Unassembled WGS sequence"/>
</dbReference>
<evidence type="ECO:0000256" key="5">
    <source>
        <dbReference type="ARBA" id="ARBA00022801"/>
    </source>
</evidence>
<dbReference type="PANTHER" id="PTHR11452:SF75">
    <property type="entry name" value="ALPHA-GALACTOSIDASE MEL1"/>
    <property type="match status" value="1"/>
</dbReference>
<evidence type="ECO:0000256" key="8">
    <source>
        <dbReference type="RuleBase" id="RU361168"/>
    </source>
</evidence>
<keyword evidence="13" id="KW-1185">Reference proteome</keyword>
<dbReference type="GO" id="GO:0004557">
    <property type="term" value="F:alpha-galactosidase activity"/>
    <property type="evidence" value="ECO:0007669"/>
    <property type="project" value="UniProtKB-EC"/>
</dbReference>
<dbReference type="EMBL" id="BMWV01000013">
    <property type="protein sequence ID" value="GGY59322.1"/>
    <property type="molecule type" value="Genomic_DNA"/>
</dbReference>
<protein>
    <recommendedName>
        <fullName evidence="3 8">Alpha-galactosidase</fullName>
        <ecNumber evidence="3 8">3.2.1.22</ecNumber>
    </recommendedName>
    <alternativeName>
        <fullName evidence="8">Melibiase</fullName>
    </alternativeName>
</protein>
<dbReference type="RefSeq" id="WP_131146367.1">
    <property type="nucleotide sequence ID" value="NZ_BMWV01000013.1"/>
</dbReference>
<dbReference type="SUPFAM" id="SSF51011">
    <property type="entry name" value="Glycosyl hydrolase domain"/>
    <property type="match status" value="1"/>
</dbReference>
<evidence type="ECO:0000256" key="1">
    <source>
        <dbReference type="ARBA" id="ARBA00001255"/>
    </source>
</evidence>
<feature type="chain" id="PRO_5044601787" description="Alpha-galactosidase" evidence="9">
    <location>
        <begin position="23"/>
        <end position="422"/>
    </location>
</feature>
<name>A0A411WZX6_9BURK</name>
<dbReference type="OrthoDB" id="9807519at2"/>
<evidence type="ECO:0000256" key="9">
    <source>
        <dbReference type="SAM" id="SignalP"/>
    </source>
</evidence>